<evidence type="ECO:0000256" key="1">
    <source>
        <dbReference type="SAM" id="MobiDB-lite"/>
    </source>
</evidence>
<name>A0AAE0YVY8_9GAST</name>
<reference evidence="2" key="1">
    <citation type="journal article" date="2023" name="G3 (Bethesda)">
        <title>A reference genome for the long-term kleptoplast-retaining sea slug Elysia crispata morphotype clarki.</title>
        <authorList>
            <person name="Eastman K.E."/>
            <person name="Pendleton A.L."/>
            <person name="Shaikh M.A."/>
            <person name="Suttiyut T."/>
            <person name="Ogas R."/>
            <person name="Tomko P."/>
            <person name="Gavelis G."/>
            <person name="Widhalm J.R."/>
            <person name="Wisecaver J.H."/>
        </authorList>
    </citation>
    <scope>NUCLEOTIDE SEQUENCE</scope>
    <source>
        <strain evidence="2">ECLA1</strain>
    </source>
</reference>
<sequence>MAAGMNPSVFAVKEKMVDELEEEFIEKVKLFTFNVKTKMRAMPREAGMQVFEFALVFLTQTLPDLSRLDTAPDERVKINVEKPTKVNRKKLNKLTKTSKITPASTSLASASAAERQSSGPPESLSQISMFSVRAPCDSNEPCIWDMKLLPGDLVVLTDCLNESVKGYDLQAVVSLTALFARLLVT</sequence>
<dbReference type="Proteomes" id="UP001283361">
    <property type="component" value="Unassembled WGS sequence"/>
</dbReference>
<organism evidence="2 3">
    <name type="scientific">Elysia crispata</name>
    <name type="common">lettuce slug</name>
    <dbReference type="NCBI Taxonomy" id="231223"/>
    <lineage>
        <taxon>Eukaryota</taxon>
        <taxon>Metazoa</taxon>
        <taxon>Spiralia</taxon>
        <taxon>Lophotrochozoa</taxon>
        <taxon>Mollusca</taxon>
        <taxon>Gastropoda</taxon>
        <taxon>Heterobranchia</taxon>
        <taxon>Euthyneura</taxon>
        <taxon>Panpulmonata</taxon>
        <taxon>Sacoglossa</taxon>
        <taxon>Placobranchoidea</taxon>
        <taxon>Plakobranchidae</taxon>
        <taxon>Elysia</taxon>
    </lineage>
</organism>
<protein>
    <submittedName>
        <fullName evidence="2">Uncharacterized protein</fullName>
    </submittedName>
</protein>
<feature type="region of interest" description="Disordered" evidence="1">
    <location>
        <begin position="105"/>
        <end position="124"/>
    </location>
</feature>
<evidence type="ECO:0000313" key="3">
    <source>
        <dbReference type="Proteomes" id="UP001283361"/>
    </source>
</evidence>
<evidence type="ECO:0000313" key="2">
    <source>
        <dbReference type="EMBL" id="KAK3757272.1"/>
    </source>
</evidence>
<keyword evidence="3" id="KW-1185">Reference proteome</keyword>
<comment type="caution">
    <text evidence="2">The sequence shown here is derived from an EMBL/GenBank/DDBJ whole genome shotgun (WGS) entry which is preliminary data.</text>
</comment>
<accession>A0AAE0YVY8</accession>
<dbReference type="EMBL" id="JAWDGP010005399">
    <property type="protein sequence ID" value="KAK3757272.1"/>
    <property type="molecule type" value="Genomic_DNA"/>
</dbReference>
<proteinExistence type="predicted"/>
<gene>
    <name evidence="2" type="ORF">RRG08_047463</name>
</gene>
<dbReference type="AlphaFoldDB" id="A0AAE0YVY8"/>
<feature type="compositionally biased region" description="Polar residues" evidence="1">
    <location>
        <begin position="114"/>
        <end position="124"/>
    </location>
</feature>